<dbReference type="InterPro" id="IPR024909">
    <property type="entry name" value="Cys-tRNA/MSH_ligase"/>
</dbReference>
<accession>M1USB7</accession>
<comment type="cofactor">
    <cofactor evidence="1">
        <name>Zn(2+)</name>
        <dbReference type="ChEBI" id="CHEBI:29105"/>
    </cofactor>
</comment>
<evidence type="ECO:0000256" key="6">
    <source>
        <dbReference type="ARBA" id="ARBA00022840"/>
    </source>
</evidence>
<dbReference type="PANTHER" id="PTHR10890:SF3">
    <property type="entry name" value="CYSTEINE--TRNA LIGASE, CYTOPLASMIC"/>
    <property type="match status" value="1"/>
</dbReference>
<dbReference type="AlphaFoldDB" id="M1USB7"/>
<dbReference type="RefSeq" id="XP_005536607.1">
    <property type="nucleotide sequence ID" value="XM_005536550.1"/>
</dbReference>
<dbReference type="Gene3D" id="1.20.120.1910">
    <property type="entry name" value="Cysteine-tRNA ligase, C-terminal anti-codon recognition domain"/>
    <property type="match status" value="1"/>
</dbReference>
<dbReference type="GO" id="GO:0005737">
    <property type="term" value="C:cytoplasm"/>
    <property type="evidence" value="ECO:0007669"/>
    <property type="project" value="TreeGrafter"/>
</dbReference>
<feature type="domain" description="tRNA synthetases class I catalytic" evidence="7">
    <location>
        <begin position="54"/>
        <end position="346"/>
    </location>
</feature>
<dbReference type="InterPro" id="IPR032678">
    <property type="entry name" value="tRNA-synt_1_cat_dom"/>
</dbReference>
<dbReference type="GO" id="GO:0005524">
    <property type="term" value="F:ATP binding"/>
    <property type="evidence" value="ECO:0007669"/>
    <property type="project" value="UniProtKB-KW"/>
</dbReference>
<keyword evidence="9" id="KW-1185">Reference proteome</keyword>
<evidence type="ECO:0000256" key="3">
    <source>
        <dbReference type="ARBA" id="ARBA00022723"/>
    </source>
</evidence>
<protein>
    <submittedName>
        <fullName evidence="8">Cysteine--tRNA ligase, mitochondrial or chloroplast</fullName>
    </submittedName>
</protein>
<reference evidence="8 9" key="1">
    <citation type="journal article" date="2004" name="Nature">
        <title>Genome sequence of the ultrasmall unicellular red alga Cyanidioschyzon merolae 10D.</title>
        <authorList>
            <person name="Matsuzaki M."/>
            <person name="Misumi O."/>
            <person name="Shin-i T."/>
            <person name="Maruyama S."/>
            <person name="Takahara M."/>
            <person name="Miyagishima S."/>
            <person name="Mori T."/>
            <person name="Nishida K."/>
            <person name="Yagisawa F."/>
            <person name="Nishida K."/>
            <person name="Yoshida Y."/>
            <person name="Nishimura Y."/>
            <person name="Nakao S."/>
            <person name="Kobayashi T."/>
            <person name="Momoyama Y."/>
            <person name="Higashiyama T."/>
            <person name="Minoda A."/>
            <person name="Sano M."/>
            <person name="Nomoto H."/>
            <person name="Oishi K."/>
            <person name="Hayashi H."/>
            <person name="Ohta F."/>
            <person name="Nishizaka S."/>
            <person name="Haga S."/>
            <person name="Miura S."/>
            <person name="Morishita T."/>
            <person name="Kabeya Y."/>
            <person name="Terasawa K."/>
            <person name="Suzuki Y."/>
            <person name="Ishii Y."/>
            <person name="Asakawa S."/>
            <person name="Takano H."/>
            <person name="Ohta N."/>
            <person name="Kuroiwa H."/>
            <person name="Tanaka K."/>
            <person name="Shimizu N."/>
            <person name="Sugano S."/>
            <person name="Sato N."/>
            <person name="Nozaki H."/>
            <person name="Ogasawara N."/>
            <person name="Kohara Y."/>
            <person name="Kuroiwa T."/>
        </authorList>
    </citation>
    <scope>NUCLEOTIDE SEQUENCE [LARGE SCALE GENOMIC DNA]</scope>
    <source>
        <strain evidence="8 9">10D</strain>
    </source>
</reference>
<keyword evidence="6" id="KW-0067">ATP-binding</keyword>
<keyword evidence="4" id="KW-0547">Nucleotide-binding</keyword>
<dbReference type="InterPro" id="IPR014729">
    <property type="entry name" value="Rossmann-like_a/b/a_fold"/>
</dbReference>
<keyword evidence="2 8" id="KW-0436">Ligase</keyword>
<evidence type="ECO:0000259" key="7">
    <source>
        <dbReference type="Pfam" id="PF01406"/>
    </source>
</evidence>
<dbReference type="PANTHER" id="PTHR10890">
    <property type="entry name" value="CYSTEINYL-TRNA SYNTHETASE"/>
    <property type="match status" value="1"/>
</dbReference>
<dbReference type="eggNOG" id="KOG2007">
    <property type="taxonomic scope" value="Eukaryota"/>
</dbReference>
<dbReference type="Pfam" id="PF01406">
    <property type="entry name" value="tRNA-synt_1e"/>
    <property type="match status" value="1"/>
</dbReference>
<dbReference type="OMA" id="RTSHGEN"/>
<dbReference type="GO" id="GO:0046872">
    <property type="term" value="F:metal ion binding"/>
    <property type="evidence" value="ECO:0007669"/>
    <property type="project" value="UniProtKB-KW"/>
</dbReference>
<dbReference type="HOGENOM" id="CLU_013528_0_3_1"/>
<dbReference type="Gramene" id="CMK210CT">
    <property type="protein sequence ID" value="CMK210CT"/>
    <property type="gene ID" value="CMK210C"/>
</dbReference>
<dbReference type="Proteomes" id="UP000007014">
    <property type="component" value="Chromosome 11"/>
</dbReference>
<dbReference type="KEGG" id="cme:CYME_CMK210C"/>
<evidence type="ECO:0000256" key="1">
    <source>
        <dbReference type="ARBA" id="ARBA00001947"/>
    </source>
</evidence>
<dbReference type="SUPFAM" id="SSF52374">
    <property type="entry name" value="Nucleotidylyl transferase"/>
    <property type="match status" value="1"/>
</dbReference>
<dbReference type="GO" id="GO:0004817">
    <property type="term" value="F:cysteine-tRNA ligase activity"/>
    <property type="evidence" value="ECO:0007669"/>
    <property type="project" value="TreeGrafter"/>
</dbReference>
<dbReference type="PRINTS" id="PR00983">
    <property type="entry name" value="TRNASYNTHCYS"/>
</dbReference>
<evidence type="ECO:0000256" key="2">
    <source>
        <dbReference type="ARBA" id="ARBA00022598"/>
    </source>
</evidence>
<keyword evidence="3" id="KW-0479">Metal-binding</keyword>
<dbReference type="Gene3D" id="3.40.50.620">
    <property type="entry name" value="HUPs"/>
    <property type="match status" value="1"/>
</dbReference>
<dbReference type="InterPro" id="IPR009080">
    <property type="entry name" value="tRNAsynth_Ia_anticodon-bd"/>
</dbReference>
<dbReference type="SUPFAM" id="SSF47323">
    <property type="entry name" value="Anticodon-binding domain of a subclass of class I aminoacyl-tRNA synthetases"/>
    <property type="match status" value="1"/>
</dbReference>
<organism evidence="8 9">
    <name type="scientific">Cyanidioschyzon merolae (strain NIES-3377 / 10D)</name>
    <name type="common">Unicellular red alga</name>
    <dbReference type="NCBI Taxonomy" id="280699"/>
    <lineage>
        <taxon>Eukaryota</taxon>
        <taxon>Rhodophyta</taxon>
        <taxon>Bangiophyceae</taxon>
        <taxon>Cyanidiales</taxon>
        <taxon>Cyanidiaceae</taxon>
        <taxon>Cyanidioschyzon</taxon>
    </lineage>
</organism>
<sequence length="654" mass="74050">MPRVRVPRLWHRKPYHLTLVRRFSPTNTPLGTSAASTLPGERRLQWLPALGEPLYWYQCGPTVYDDAHLGHARTYVTFDMVRRVIREWYQCLPITAMSVTDVDDKIIERARQQRLPNESIGQTCSRIAAIFEKRFFEDLDLLGVLRPLHILRVSEHIPVICAFTRRLLDTEYAYVTTSGDVCFDTSRVQSRYGVLDASRALDASHAGTATETAANTPAADNVPGKRHPADFALWKAVSATDEEPGWPFYVPDGANDDQKRIGYGRPGWHIECSAMCAHVFGTHLDLHSGGMDLRFPHHENELHLSECYHRVRPWCRKWMHTGTLLIRGEKMAKSRGNSRRIRDYLGWSEQGPNDLMRIRREADVFRMFCAMHRHSTPVEFGDTQRLQAARIWDRLTGWLARIANDARSQSRKESSRALSVAGQESIATADASIEGDIPSTHWQPSFAVASGEHVADVDAVPDVFSSSHTQAAIPRNPTGRKVPAQLAEWSQRCHRALAEAFADDLDFPRAVRALVEFTNQLYRFESGRRLDRMDAVEHNAVLVASEYLASILRLLGFQSIPGVSSANAQASASRVPTAFIAALVDFRMRIRNLAKQLRQDTAQPTQKATEALYGLSDMLRDDILFRLGAIHIEDRKDNASRWWIDPVRADDNDR</sequence>
<proteinExistence type="predicted"/>
<dbReference type="OrthoDB" id="1625at2759"/>
<evidence type="ECO:0000256" key="5">
    <source>
        <dbReference type="ARBA" id="ARBA00022833"/>
    </source>
</evidence>
<keyword evidence="5" id="KW-0862">Zinc</keyword>
<reference evidence="8 9" key="2">
    <citation type="journal article" date="2007" name="BMC Biol.">
        <title>A 100%-complete sequence reveals unusually simple genomic features in the hot-spring red alga Cyanidioschyzon merolae.</title>
        <authorList>
            <person name="Nozaki H."/>
            <person name="Takano H."/>
            <person name="Misumi O."/>
            <person name="Terasawa K."/>
            <person name="Matsuzaki M."/>
            <person name="Maruyama S."/>
            <person name="Nishida K."/>
            <person name="Yagisawa F."/>
            <person name="Yoshida Y."/>
            <person name="Fujiwara T."/>
            <person name="Takio S."/>
            <person name="Tamura K."/>
            <person name="Chung S.J."/>
            <person name="Nakamura S."/>
            <person name="Kuroiwa H."/>
            <person name="Tanaka K."/>
            <person name="Sato N."/>
            <person name="Kuroiwa T."/>
        </authorList>
    </citation>
    <scope>NUCLEOTIDE SEQUENCE [LARGE SCALE GENOMIC DNA]</scope>
    <source>
        <strain evidence="8 9">10D</strain>
    </source>
</reference>
<evidence type="ECO:0000256" key="4">
    <source>
        <dbReference type="ARBA" id="ARBA00022741"/>
    </source>
</evidence>
<evidence type="ECO:0000313" key="8">
    <source>
        <dbReference type="EMBL" id="BAM80571.1"/>
    </source>
</evidence>
<evidence type="ECO:0000313" key="9">
    <source>
        <dbReference type="Proteomes" id="UP000007014"/>
    </source>
</evidence>
<gene>
    <name evidence="8" type="ORF">CYME_CMK210C</name>
</gene>
<dbReference type="GO" id="GO:0006423">
    <property type="term" value="P:cysteinyl-tRNA aminoacylation"/>
    <property type="evidence" value="ECO:0007669"/>
    <property type="project" value="TreeGrafter"/>
</dbReference>
<dbReference type="GeneID" id="16994321"/>
<dbReference type="EMBL" id="AP006493">
    <property type="protein sequence ID" value="BAM80571.1"/>
    <property type="molecule type" value="Genomic_DNA"/>
</dbReference>
<name>M1USB7_CYAM1</name>
<dbReference type="STRING" id="280699.M1USB7"/>